<protein>
    <submittedName>
        <fullName evidence="2">Uncharacterized protein</fullName>
    </submittedName>
</protein>
<name>A0ABR4A920_9LECA</name>
<reference evidence="2 3" key="1">
    <citation type="submission" date="2024-09" db="EMBL/GenBank/DDBJ databases">
        <title>Rethinking Asexuality: The Enigmatic Case of Functional Sexual Genes in Lepraria (Stereocaulaceae).</title>
        <authorList>
            <person name="Doellman M."/>
            <person name="Sun Y."/>
            <person name="Barcenas-Pena A."/>
            <person name="Lumbsch H.T."/>
            <person name="Grewe F."/>
        </authorList>
    </citation>
    <scope>NUCLEOTIDE SEQUENCE [LARGE SCALE GENOMIC DNA]</scope>
    <source>
        <strain evidence="2 3">Mercado 3170</strain>
    </source>
</reference>
<accession>A0ABR4A920</accession>
<evidence type="ECO:0000313" key="3">
    <source>
        <dbReference type="Proteomes" id="UP001590950"/>
    </source>
</evidence>
<sequence length="165" mass="18058">MLWFRTLWRRPQAGLKGINHAISDFLLGFVSFSSPTRHFRTPTRSFHVHPLPFRNSLPCFPSVNVLSPPSPSSSPSPSHLHSHLLYPCPSPSPLPPLHPPHSPSPLPHSTAPSQSSLSETEVSFAVYSASIPQQSASFSPAQISPTPKKTFGWVPQEGINVEVET</sequence>
<keyword evidence="3" id="KW-1185">Reference proteome</keyword>
<evidence type="ECO:0000256" key="1">
    <source>
        <dbReference type="SAM" id="MobiDB-lite"/>
    </source>
</evidence>
<evidence type="ECO:0000313" key="2">
    <source>
        <dbReference type="EMBL" id="KAL2040907.1"/>
    </source>
</evidence>
<feature type="region of interest" description="Disordered" evidence="1">
    <location>
        <begin position="91"/>
        <end position="115"/>
    </location>
</feature>
<proteinExistence type="predicted"/>
<feature type="compositionally biased region" description="Pro residues" evidence="1">
    <location>
        <begin position="91"/>
        <end position="106"/>
    </location>
</feature>
<dbReference type="EMBL" id="JBEFKJ010000019">
    <property type="protein sequence ID" value="KAL2040907.1"/>
    <property type="molecule type" value="Genomic_DNA"/>
</dbReference>
<organism evidence="2 3">
    <name type="scientific">Stereocaulon virgatum</name>
    <dbReference type="NCBI Taxonomy" id="373712"/>
    <lineage>
        <taxon>Eukaryota</taxon>
        <taxon>Fungi</taxon>
        <taxon>Dikarya</taxon>
        <taxon>Ascomycota</taxon>
        <taxon>Pezizomycotina</taxon>
        <taxon>Lecanoromycetes</taxon>
        <taxon>OSLEUM clade</taxon>
        <taxon>Lecanoromycetidae</taxon>
        <taxon>Lecanorales</taxon>
        <taxon>Lecanorineae</taxon>
        <taxon>Stereocaulaceae</taxon>
        <taxon>Stereocaulon</taxon>
    </lineage>
</organism>
<comment type="caution">
    <text evidence="2">The sequence shown here is derived from an EMBL/GenBank/DDBJ whole genome shotgun (WGS) entry which is preliminary data.</text>
</comment>
<gene>
    <name evidence="2" type="ORF">N7G274_006365</name>
</gene>
<dbReference type="Proteomes" id="UP001590950">
    <property type="component" value="Unassembled WGS sequence"/>
</dbReference>